<dbReference type="EMBL" id="LSFL01000006">
    <property type="protein sequence ID" value="OBY67194.1"/>
    <property type="molecule type" value="Genomic_DNA"/>
</dbReference>
<dbReference type="AlphaFoldDB" id="A0A1B8U5R8"/>
<keyword evidence="1" id="KW-1133">Transmembrane helix</keyword>
<dbReference type="Proteomes" id="UP000092612">
    <property type="component" value="Unassembled WGS sequence"/>
</dbReference>
<reference evidence="3" key="1">
    <citation type="submission" date="2016-02" db="EMBL/GenBank/DDBJ databases">
        <title>Paenibacillus sp. LPB0068, isolated from Crassostrea gigas.</title>
        <authorList>
            <person name="Shin S.-K."/>
            <person name="Yi H."/>
        </authorList>
    </citation>
    <scope>NUCLEOTIDE SEQUENCE [LARGE SCALE GENOMIC DNA]</scope>
    <source>
        <strain evidence="3">KCTC 23969</strain>
    </source>
</reference>
<evidence type="ECO:0000313" key="2">
    <source>
        <dbReference type="EMBL" id="OBY67194.1"/>
    </source>
</evidence>
<evidence type="ECO:0000256" key="1">
    <source>
        <dbReference type="SAM" id="Phobius"/>
    </source>
</evidence>
<feature type="transmembrane region" description="Helical" evidence="1">
    <location>
        <begin position="58"/>
        <end position="74"/>
    </location>
</feature>
<evidence type="ECO:0000313" key="3">
    <source>
        <dbReference type="Proteomes" id="UP000092612"/>
    </source>
</evidence>
<comment type="caution">
    <text evidence="2">The sequence shown here is derived from an EMBL/GenBank/DDBJ whole genome shotgun (WGS) entry which is preliminary data.</text>
</comment>
<organism evidence="2 3">
    <name type="scientific">Polaribacter reichenbachii</name>
    <dbReference type="NCBI Taxonomy" id="996801"/>
    <lineage>
        <taxon>Bacteria</taxon>
        <taxon>Pseudomonadati</taxon>
        <taxon>Bacteroidota</taxon>
        <taxon>Flavobacteriia</taxon>
        <taxon>Flavobacteriales</taxon>
        <taxon>Flavobacteriaceae</taxon>
    </lineage>
</organism>
<dbReference type="OrthoDB" id="1361843at2"/>
<gene>
    <name evidence="2" type="ORF">LPB301_03410</name>
</gene>
<feature type="transmembrane region" description="Helical" evidence="1">
    <location>
        <begin position="34"/>
        <end position="52"/>
    </location>
</feature>
<dbReference type="RefSeq" id="WP_068357530.1">
    <property type="nucleotide sequence ID" value="NZ_CP019337.1"/>
</dbReference>
<sequence>MKFKIPFDDKLFLEQTKLTIPFIYANQYKKIKELRLSVSILFGIGIIIQITGSDVSTLFFFLGILLFFVLYSKIENYKELKTNYIRSIKELLFYTPNTFGIFEFNEDRLLLSTDHLCSWYYWSDFSEFKIVKSSLLLFEKECSYNILVISKCELNTGEFERIINFVQKKIN</sequence>
<dbReference type="KEGG" id="prn:BW723_16845"/>
<name>A0A1B8U5R8_9FLAO</name>
<keyword evidence="3" id="KW-1185">Reference proteome</keyword>
<protein>
    <recommendedName>
        <fullName evidence="4">YcxB-like protein domain-containing protein</fullName>
    </recommendedName>
</protein>
<accession>A0A1B8U5R8</accession>
<dbReference type="STRING" id="996801.BW723_16845"/>
<keyword evidence="1" id="KW-0472">Membrane</keyword>
<keyword evidence="1" id="KW-0812">Transmembrane</keyword>
<proteinExistence type="predicted"/>
<evidence type="ECO:0008006" key="4">
    <source>
        <dbReference type="Google" id="ProtNLM"/>
    </source>
</evidence>